<dbReference type="RefSeq" id="WP_345737183.1">
    <property type="nucleotide sequence ID" value="NZ_BAABIA010000006.1"/>
</dbReference>
<dbReference type="InterPro" id="IPR036732">
    <property type="entry name" value="AFP_Neu5c_C_sf"/>
</dbReference>
<dbReference type="Gene3D" id="3.20.20.70">
    <property type="entry name" value="Aldolase class I"/>
    <property type="match status" value="1"/>
</dbReference>
<organism evidence="2 3">
    <name type="scientific">Prosthecobacter algae</name>
    <dbReference type="NCBI Taxonomy" id="1144682"/>
    <lineage>
        <taxon>Bacteria</taxon>
        <taxon>Pseudomonadati</taxon>
        <taxon>Verrucomicrobiota</taxon>
        <taxon>Verrucomicrobiia</taxon>
        <taxon>Verrucomicrobiales</taxon>
        <taxon>Verrucomicrobiaceae</taxon>
        <taxon>Prosthecobacter</taxon>
    </lineage>
</organism>
<comment type="caution">
    <text evidence="2">The sequence shown here is derived from an EMBL/GenBank/DDBJ whole genome shotgun (WGS) entry which is preliminary data.</text>
</comment>
<sequence length="354" mass="38184">MTNAEFLDTLNQPPGTRPPLIVAELSGNHNQSLDRALQLIDAAADCGVDAIKLQTYTADTITLDADSEEFFVRKPGSVWDGRSLHSLYAEAHTPWEWHAAMVERATERGLAWFSSPFDFSAVDFLETLNPPCYKIASPEIVDLPLIKKCAQTGRPLIISSGMATVAEIEAAVKTARENGAPQIVLLKCTTDYPACPKTSNLRTMAHLGQLFGCLTGASDHTLGIGASVAAAALGASLIEKHLTLARADGGPDSHFSLEPSEMKALVTECRAGWESVGSISYGPAETERGYLRGRRSLYITQDIKAGEVLTAQNMRSIRPGFGLSPKHYESLLGKKTASDVKRGTALSWNLVNQD</sequence>
<dbReference type="InterPro" id="IPR006190">
    <property type="entry name" value="SAF_AFP_Neu5Ac"/>
</dbReference>
<dbReference type="PANTHER" id="PTHR42966:SF2">
    <property type="entry name" value="PSEUDAMINIC ACID SYNTHASE"/>
    <property type="match status" value="1"/>
</dbReference>
<dbReference type="Gene3D" id="3.90.1210.10">
    <property type="entry name" value="Antifreeze-like/N-acetylneuraminic acid synthase C-terminal domain"/>
    <property type="match status" value="1"/>
</dbReference>
<dbReference type="Proteomes" id="UP001499852">
    <property type="component" value="Unassembled WGS sequence"/>
</dbReference>
<gene>
    <name evidence="2" type="primary">pseI</name>
    <name evidence="2" type="ORF">GCM10023213_29950</name>
</gene>
<dbReference type="InterPro" id="IPR020030">
    <property type="entry name" value="Pseudaminic_synth_PseI"/>
</dbReference>
<dbReference type="PANTHER" id="PTHR42966">
    <property type="entry name" value="N-ACETYLNEURAMINATE SYNTHASE"/>
    <property type="match status" value="1"/>
</dbReference>
<dbReference type="Pfam" id="PF08666">
    <property type="entry name" value="SAF"/>
    <property type="match status" value="1"/>
</dbReference>
<dbReference type="CDD" id="cd11615">
    <property type="entry name" value="SAF_NeuB_like"/>
    <property type="match status" value="1"/>
</dbReference>
<dbReference type="Pfam" id="PF03102">
    <property type="entry name" value="NeuB"/>
    <property type="match status" value="1"/>
</dbReference>
<feature type="domain" description="AFP-like" evidence="1">
    <location>
        <begin position="296"/>
        <end position="354"/>
    </location>
</feature>
<dbReference type="InterPro" id="IPR013974">
    <property type="entry name" value="SAF"/>
</dbReference>
<dbReference type="SMART" id="SM00858">
    <property type="entry name" value="SAF"/>
    <property type="match status" value="1"/>
</dbReference>
<dbReference type="InterPro" id="IPR013785">
    <property type="entry name" value="Aldolase_TIM"/>
</dbReference>
<name>A0ABP9PBD2_9BACT</name>
<evidence type="ECO:0000259" key="1">
    <source>
        <dbReference type="PROSITE" id="PS50844"/>
    </source>
</evidence>
<keyword evidence="3" id="KW-1185">Reference proteome</keyword>
<dbReference type="PROSITE" id="PS50844">
    <property type="entry name" value="AFP_LIKE"/>
    <property type="match status" value="1"/>
</dbReference>
<accession>A0ABP9PBD2</accession>
<dbReference type="InterPro" id="IPR051690">
    <property type="entry name" value="PseI-like"/>
</dbReference>
<protein>
    <submittedName>
        <fullName evidence="2">Pseudaminic acid synthase</fullName>
    </submittedName>
</protein>
<dbReference type="NCBIfam" id="TIGR03586">
    <property type="entry name" value="PseI"/>
    <property type="match status" value="1"/>
</dbReference>
<evidence type="ECO:0000313" key="2">
    <source>
        <dbReference type="EMBL" id="GAA5143011.1"/>
    </source>
</evidence>
<dbReference type="InterPro" id="IPR057736">
    <property type="entry name" value="SAF_PseI/NeuA/NeuB"/>
</dbReference>
<proteinExistence type="predicted"/>
<dbReference type="SUPFAM" id="SSF51569">
    <property type="entry name" value="Aldolase"/>
    <property type="match status" value="1"/>
</dbReference>
<reference evidence="3" key="1">
    <citation type="journal article" date="2019" name="Int. J. Syst. Evol. Microbiol.">
        <title>The Global Catalogue of Microorganisms (GCM) 10K type strain sequencing project: providing services to taxonomists for standard genome sequencing and annotation.</title>
        <authorList>
            <consortium name="The Broad Institute Genomics Platform"/>
            <consortium name="The Broad Institute Genome Sequencing Center for Infectious Disease"/>
            <person name="Wu L."/>
            <person name="Ma J."/>
        </authorList>
    </citation>
    <scope>NUCLEOTIDE SEQUENCE [LARGE SCALE GENOMIC DNA]</scope>
    <source>
        <strain evidence="3">JCM 18053</strain>
    </source>
</reference>
<dbReference type="SUPFAM" id="SSF51269">
    <property type="entry name" value="AFP III-like domain"/>
    <property type="match status" value="1"/>
</dbReference>
<dbReference type="InterPro" id="IPR013132">
    <property type="entry name" value="PseI/NeuA/B-like_N"/>
</dbReference>
<evidence type="ECO:0000313" key="3">
    <source>
        <dbReference type="Proteomes" id="UP001499852"/>
    </source>
</evidence>
<dbReference type="EMBL" id="BAABIA010000006">
    <property type="protein sequence ID" value="GAA5143011.1"/>
    <property type="molecule type" value="Genomic_DNA"/>
</dbReference>